<dbReference type="EMBL" id="BAABDO010000184">
    <property type="protein sequence ID" value="GAA3508015.1"/>
    <property type="molecule type" value="Genomic_DNA"/>
</dbReference>
<protein>
    <recommendedName>
        <fullName evidence="3">DUF4307 domain-containing protein</fullName>
    </recommendedName>
</protein>
<evidence type="ECO:0000313" key="2">
    <source>
        <dbReference type="Proteomes" id="UP001500266"/>
    </source>
</evidence>
<evidence type="ECO:0000313" key="1">
    <source>
        <dbReference type="EMBL" id="GAA3508015.1"/>
    </source>
</evidence>
<organism evidence="1 2">
    <name type="scientific">Actinomadura keratinilytica</name>
    <dbReference type="NCBI Taxonomy" id="547461"/>
    <lineage>
        <taxon>Bacteria</taxon>
        <taxon>Bacillati</taxon>
        <taxon>Actinomycetota</taxon>
        <taxon>Actinomycetes</taxon>
        <taxon>Streptosporangiales</taxon>
        <taxon>Thermomonosporaceae</taxon>
        <taxon>Actinomadura</taxon>
    </lineage>
</organism>
<reference evidence="2" key="1">
    <citation type="journal article" date="2019" name="Int. J. Syst. Evol. Microbiol.">
        <title>The Global Catalogue of Microorganisms (GCM) 10K type strain sequencing project: providing services to taxonomists for standard genome sequencing and annotation.</title>
        <authorList>
            <consortium name="The Broad Institute Genomics Platform"/>
            <consortium name="The Broad Institute Genome Sequencing Center for Infectious Disease"/>
            <person name="Wu L."/>
            <person name="Ma J."/>
        </authorList>
    </citation>
    <scope>NUCLEOTIDE SEQUENCE [LARGE SCALE GENOMIC DNA]</scope>
    <source>
        <strain evidence="2">JCM 17316</strain>
    </source>
</reference>
<keyword evidence="2" id="KW-1185">Reference proteome</keyword>
<name>A0ABP6UKK4_9ACTN</name>
<accession>A0ABP6UKK4</accession>
<comment type="caution">
    <text evidence="1">The sequence shown here is derived from an EMBL/GenBank/DDBJ whole genome shotgun (WGS) entry which is preliminary data.</text>
</comment>
<sequence>MWRFNLVVLVLGAGAAFAYPWVAGRTVSFDRAVSKVVVSKDERSIEVHARMPMDFACSIVAEEAPGQVTVVARCHPRLRLDDTAGIPGTMKVSKTVALKAPLGGRSIRTKDGAAVKVERLGASGGS</sequence>
<proteinExistence type="predicted"/>
<gene>
    <name evidence="1" type="ORF">GCM10022416_61640</name>
</gene>
<evidence type="ECO:0008006" key="3">
    <source>
        <dbReference type="Google" id="ProtNLM"/>
    </source>
</evidence>
<dbReference type="Proteomes" id="UP001500266">
    <property type="component" value="Unassembled WGS sequence"/>
</dbReference>
<dbReference type="RefSeq" id="WP_345025327.1">
    <property type="nucleotide sequence ID" value="NZ_BAABDO010000184.1"/>
</dbReference>